<protein>
    <submittedName>
        <fullName evidence="1">Uncharacterized protein</fullName>
    </submittedName>
</protein>
<accession>V2WML1</accession>
<comment type="caution">
    <text evidence="1">The sequence shown here is derived from an EMBL/GenBank/DDBJ whole genome shotgun (WGS) entry which is preliminary data.</text>
</comment>
<dbReference type="EMBL" id="AWSO01002446">
    <property type="protein sequence ID" value="ESK81455.1"/>
    <property type="molecule type" value="Genomic_DNA"/>
</dbReference>
<dbReference type="AlphaFoldDB" id="V2WML1"/>
<keyword evidence="2" id="KW-1185">Reference proteome</keyword>
<evidence type="ECO:0000313" key="1">
    <source>
        <dbReference type="EMBL" id="ESK81455.1"/>
    </source>
</evidence>
<proteinExistence type="predicted"/>
<dbReference type="KEGG" id="mrr:Moror_15810"/>
<reference evidence="1 2" key="1">
    <citation type="journal article" date="2014" name="BMC Genomics">
        <title>Genome and secretome analysis of the hemibiotrophic fungal pathogen, Moniliophthora roreri, which causes frosty pod rot disease of cacao: mechanisms of the biotrophic and necrotrophic phases.</title>
        <authorList>
            <person name="Meinhardt L.W."/>
            <person name="Costa G.G.L."/>
            <person name="Thomazella D.P.T."/>
            <person name="Teixeira P.J.P.L."/>
            <person name="Carazzolle M.F."/>
            <person name="Schuster S.C."/>
            <person name="Carlson J.E."/>
            <person name="Guiltinan M.J."/>
            <person name="Mieczkowski P."/>
            <person name="Farmer A."/>
            <person name="Ramaraj T."/>
            <person name="Crozier J."/>
            <person name="Davis R.E."/>
            <person name="Shao J."/>
            <person name="Melnick R.L."/>
            <person name="Pereira G.A.G."/>
            <person name="Bailey B.A."/>
        </authorList>
    </citation>
    <scope>NUCLEOTIDE SEQUENCE [LARGE SCALE GENOMIC DNA]</scope>
    <source>
        <strain evidence="1 2">MCA 2997</strain>
    </source>
</reference>
<name>V2WML1_MONRO</name>
<organism evidence="1 2">
    <name type="scientific">Moniliophthora roreri (strain MCA 2997)</name>
    <name type="common">Cocoa frosty pod rot fungus</name>
    <name type="synonym">Crinipellis roreri</name>
    <dbReference type="NCBI Taxonomy" id="1381753"/>
    <lineage>
        <taxon>Eukaryota</taxon>
        <taxon>Fungi</taxon>
        <taxon>Dikarya</taxon>
        <taxon>Basidiomycota</taxon>
        <taxon>Agaricomycotina</taxon>
        <taxon>Agaricomycetes</taxon>
        <taxon>Agaricomycetidae</taxon>
        <taxon>Agaricales</taxon>
        <taxon>Marasmiineae</taxon>
        <taxon>Marasmiaceae</taxon>
        <taxon>Moniliophthora</taxon>
    </lineage>
</organism>
<sequence length="186" mass="20190">LLYQACLLSKDISVFNEALKAQVLDPHQLLQALTFLNPSFWASDTQIASLCAGFSWFSSDLLLEDPQDYGYELCKVPGSVDGPFHIFVKGTDIDITGKKSLEWSITADDQVVSKTTLEIASTAEASSSSLNALKINIVTEKSTAVSSSSSSLSLRDSLISMLFGPVSSLLKDKPDQLSNFWSLLSE</sequence>
<gene>
    <name evidence="1" type="ORF">Moror_15810</name>
</gene>
<feature type="non-terminal residue" evidence="1">
    <location>
        <position position="1"/>
    </location>
</feature>
<dbReference type="Proteomes" id="UP000017559">
    <property type="component" value="Unassembled WGS sequence"/>
</dbReference>
<dbReference type="HOGENOM" id="CLU_089713_0_0_1"/>
<evidence type="ECO:0000313" key="2">
    <source>
        <dbReference type="Proteomes" id="UP000017559"/>
    </source>
</evidence>